<evidence type="ECO:0000256" key="1">
    <source>
        <dbReference type="ARBA" id="ARBA00006484"/>
    </source>
</evidence>
<dbReference type="STRING" id="5539.A0A3E2HG64"/>
<evidence type="ECO:0000313" key="3">
    <source>
        <dbReference type="EMBL" id="RFU32133.1"/>
    </source>
</evidence>
<feature type="non-terminal residue" evidence="3">
    <location>
        <position position="1"/>
    </location>
</feature>
<dbReference type="InterPro" id="IPR036291">
    <property type="entry name" value="NAD(P)-bd_dom_sf"/>
</dbReference>
<keyword evidence="4" id="KW-1185">Reference proteome</keyword>
<accession>A0A3E2HG64</accession>
<dbReference type="Gene3D" id="3.90.180.10">
    <property type="entry name" value="Medium-chain alcohol dehydrogenases, catalytic domain"/>
    <property type="match status" value="1"/>
</dbReference>
<protein>
    <recommendedName>
        <fullName evidence="5">Ketoreductase (KR) domain-containing protein</fullName>
    </recommendedName>
</protein>
<dbReference type="GO" id="GO:0016491">
    <property type="term" value="F:oxidoreductase activity"/>
    <property type="evidence" value="ECO:0007669"/>
    <property type="project" value="UniProtKB-KW"/>
</dbReference>
<dbReference type="Gene3D" id="3.40.50.720">
    <property type="entry name" value="NAD(P)-binding Rossmann-like Domain"/>
    <property type="match status" value="2"/>
</dbReference>
<evidence type="ECO:0000313" key="4">
    <source>
        <dbReference type="Proteomes" id="UP000258309"/>
    </source>
</evidence>
<keyword evidence="2" id="KW-0560">Oxidoreductase</keyword>
<evidence type="ECO:0000256" key="2">
    <source>
        <dbReference type="ARBA" id="ARBA00023002"/>
    </source>
</evidence>
<reference evidence="3 4" key="1">
    <citation type="submission" date="2018-05" db="EMBL/GenBank/DDBJ databases">
        <title>Draft genome sequence of Scytalidium lignicola DSM 105466, a ubiquitous saprotrophic fungus.</title>
        <authorList>
            <person name="Buettner E."/>
            <person name="Gebauer A.M."/>
            <person name="Hofrichter M."/>
            <person name="Liers C."/>
            <person name="Kellner H."/>
        </authorList>
    </citation>
    <scope>NUCLEOTIDE SEQUENCE [LARGE SCALE GENOMIC DNA]</scope>
    <source>
        <strain evidence="3 4">DSM 105466</strain>
    </source>
</reference>
<dbReference type="AlphaFoldDB" id="A0A3E2HG64"/>
<gene>
    <name evidence="3" type="ORF">B7463_g4210</name>
</gene>
<feature type="non-terminal residue" evidence="3">
    <location>
        <position position="360"/>
    </location>
</feature>
<organism evidence="3 4">
    <name type="scientific">Scytalidium lignicola</name>
    <name type="common">Hyphomycete</name>
    <dbReference type="NCBI Taxonomy" id="5539"/>
    <lineage>
        <taxon>Eukaryota</taxon>
        <taxon>Fungi</taxon>
        <taxon>Dikarya</taxon>
        <taxon>Ascomycota</taxon>
        <taxon>Pezizomycotina</taxon>
        <taxon>Leotiomycetes</taxon>
        <taxon>Leotiomycetes incertae sedis</taxon>
        <taxon>Scytalidium</taxon>
    </lineage>
</organism>
<evidence type="ECO:0008006" key="5">
    <source>
        <dbReference type="Google" id="ProtNLM"/>
    </source>
</evidence>
<dbReference type="PANTHER" id="PTHR24320:SF152">
    <property type="entry name" value="SHORT-CHAIN DEHYDROGENASE_REDUCTASE FAMILY PROTEIN"/>
    <property type="match status" value="1"/>
</dbReference>
<dbReference type="EMBL" id="NCSJ02000061">
    <property type="protein sequence ID" value="RFU32133.1"/>
    <property type="molecule type" value="Genomic_DNA"/>
</dbReference>
<comment type="caution">
    <text evidence="3">The sequence shown here is derived from an EMBL/GenBank/DDBJ whole genome shotgun (WGS) entry which is preliminary data.</text>
</comment>
<dbReference type="PANTHER" id="PTHR24320">
    <property type="entry name" value="RETINOL DEHYDROGENASE"/>
    <property type="match status" value="1"/>
</dbReference>
<dbReference type="Proteomes" id="UP000258309">
    <property type="component" value="Unassembled WGS sequence"/>
</dbReference>
<dbReference type="SUPFAM" id="SSF51735">
    <property type="entry name" value="NAD(P)-binding Rossmann-fold domains"/>
    <property type="match status" value="1"/>
</dbReference>
<name>A0A3E2HG64_SCYLI</name>
<proteinExistence type="inferred from homology"/>
<comment type="similarity">
    <text evidence="1">Belongs to the short-chain dehydrogenases/reductases (SDR) family.</text>
</comment>
<dbReference type="OrthoDB" id="542013at2759"/>
<sequence>MSYTSTVLLTGGTGDLGYYAAINIAQKYPKYLVIITGRSDPKSTAKKINTQLRQQNVTFLPLDLSTTATSGLPDAIYYSAEQLAHPDPATAYPKGIQRYNTSKLTNILWAYALSRHLQDAKSSITVNAFNPGLMFGTGLGRDYTLVFRFMWFHVFPHIGPLVKFIMPTVRNVKESGAELAWVALSSETAGITGKYFDGKKDTTSSAASYDVAKQEDLWQWTDREILNKDCLRKAAELTPKGGFNVILSSAQGELLHSSLQVLATLGHIMDNASYCSVDPLIILDSDPLLGQELMQAVDGYYRKGHIRPIPKITAPDVAQLSQVLGNFSAMIGQLVVTFTNPESLVRMISATPTASFDHEA</sequence>